<dbReference type="Proteomes" id="UP000639772">
    <property type="component" value="Chromosome 7"/>
</dbReference>
<gene>
    <name evidence="2" type="ORF">HPP92_014791</name>
</gene>
<feature type="domain" description="Cupin type-1" evidence="1">
    <location>
        <begin position="2"/>
        <end position="77"/>
    </location>
</feature>
<dbReference type="InterPro" id="IPR011051">
    <property type="entry name" value="RmlC_Cupin_sf"/>
</dbReference>
<dbReference type="AlphaFoldDB" id="A0A835UWK5"/>
<name>A0A835UWK5_VANPL</name>
<evidence type="ECO:0000313" key="2">
    <source>
        <dbReference type="EMBL" id="KAG0475105.1"/>
    </source>
</evidence>
<accession>A0A835UWK5</accession>
<dbReference type="Pfam" id="PF00190">
    <property type="entry name" value="Cupin_1"/>
    <property type="match status" value="1"/>
</dbReference>
<dbReference type="OrthoDB" id="1921208at2759"/>
<dbReference type="Gene3D" id="2.60.120.10">
    <property type="entry name" value="Jelly Rolls"/>
    <property type="match status" value="1"/>
</dbReference>
<reference evidence="2 3" key="1">
    <citation type="journal article" date="2020" name="Nat. Food">
        <title>A phased Vanilla planifolia genome enables genetic improvement of flavour and production.</title>
        <authorList>
            <person name="Hasing T."/>
            <person name="Tang H."/>
            <person name="Brym M."/>
            <person name="Khazi F."/>
            <person name="Huang T."/>
            <person name="Chambers A.H."/>
        </authorList>
    </citation>
    <scope>NUCLEOTIDE SEQUENCE [LARGE SCALE GENOMIC DNA]</scope>
    <source>
        <tissue evidence="2">Leaf</tissue>
    </source>
</reference>
<evidence type="ECO:0000259" key="1">
    <source>
        <dbReference type="Pfam" id="PF00190"/>
    </source>
</evidence>
<dbReference type="SUPFAM" id="SSF51182">
    <property type="entry name" value="RmlC-like cupins"/>
    <property type="match status" value="1"/>
</dbReference>
<dbReference type="InterPro" id="IPR006045">
    <property type="entry name" value="Cupin_1"/>
</dbReference>
<dbReference type="InterPro" id="IPR014710">
    <property type="entry name" value="RmlC-like_jellyroll"/>
</dbReference>
<organism evidence="2 3">
    <name type="scientific">Vanilla planifolia</name>
    <name type="common">Vanilla</name>
    <dbReference type="NCBI Taxonomy" id="51239"/>
    <lineage>
        <taxon>Eukaryota</taxon>
        <taxon>Viridiplantae</taxon>
        <taxon>Streptophyta</taxon>
        <taxon>Embryophyta</taxon>
        <taxon>Tracheophyta</taxon>
        <taxon>Spermatophyta</taxon>
        <taxon>Magnoliopsida</taxon>
        <taxon>Liliopsida</taxon>
        <taxon>Asparagales</taxon>
        <taxon>Orchidaceae</taxon>
        <taxon>Vanilloideae</taxon>
        <taxon>Vanilleae</taxon>
        <taxon>Vanilla</taxon>
    </lineage>
</organism>
<dbReference type="EMBL" id="JADCNM010000007">
    <property type="protein sequence ID" value="KAG0475105.1"/>
    <property type="molecule type" value="Genomic_DNA"/>
</dbReference>
<dbReference type="PANTHER" id="PTHR31238">
    <property type="entry name" value="GERMIN-LIKE PROTEIN SUBFAMILY 3 MEMBER 3"/>
    <property type="match status" value="1"/>
</dbReference>
<protein>
    <recommendedName>
        <fullName evidence="1">Cupin type-1 domain-containing protein</fullName>
    </recommendedName>
</protein>
<proteinExistence type="predicted"/>
<comment type="caution">
    <text evidence="2">The sequence shown here is derived from an EMBL/GenBank/DDBJ whole genome shotgun (WGS) entry which is preliminary data.</text>
</comment>
<evidence type="ECO:0000313" key="3">
    <source>
        <dbReference type="Proteomes" id="UP000639772"/>
    </source>
</evidence>
<sequence>MNTLGISMSGVDYAASVGVVNRPHLHQRSMEVFFIFDGSLEIGFLPVTISKAEVFVFPRGLVHYKRNGGEAPAAAVSDQLFQIELVGQALFFRNRRWLPTCLPWCL</sequence>